<dbReference type="Gene3D" id="3.40.50.300">
    <property type="entry name" value="P-loop containing nucleotide triphosphate hydrolases"/>
    <property type="match status" value="2"/>
</dbReference>
<keyword evidence="4" id="KW-0694">RNA-binding</keyword>
<dbReference type="STRING" id="5627.A0A1C7LRG2"/>
<feature type="compositionally biased region" description="Low complexity" evidence="5">
    <location>
        <begin position="72"/>
        <end position="103"/>
    </location>
</feature>
<dbReference type="GO" id="GO:0003723">
    <property type="term" value="F:RNA binding"/>
    <property type="evidence" value="ECO:0007669"/>
    <property type="project" value="UniProtKB-UniRule"/>
</dbReference>
<evidence type="ECO:0000256" key="5">
    <source>
        <dbReference type="SAM" id="MobiDB-lite"/>
    </source>
</evidence>
<feature type="region of interest" description="Disordered" evidence="5">
    <location>
        <begin position="571"/>
        <end position="592"/>
    </location>
</feature>
<dbReference type="InterPro" id="IPR027417">
    <property type="entry name" value="P-loop_NTPase"/>
</dbReference>
<dbReference type="PANTHER" id="PTHR23069">
    <property type="entry name" value="AAA DOMAIN-CONTAINING"/>
    <property type="match status" value="1"/>
</dbReference>
<dbReference type="Gene3D" id="3.30.70.330">
    <property type="match status" value="2"/>
</dbReference>
<feature type="region of interest" description="Disordered" evidence="5">
    <location>
        <begin position="40"/>
        <end position="139"/>
    </location>
</feature>
<comment type="caution">
    <text evidence="7">The sequence shown here is derived from an EMBL/GenBank/DDBJ whole genome shotgun (WGS) entry which is preliminary data.</text>
</comment>
<dbReference type="GO" id="GO:0003682">
    <property type="term" value="F:chromatin binding"/>
    <property type="evidence" value="ECO:0007669"/>
    <property type="project" value="TreeGrafter"/>
</dbReference>
<feature type="compositionally biased region" description="Acidic residues" evidence="5">
    <location>
        <begin position="669"/>
        <end position="688"/>
    </location>
</feature>
<dbReference type="GO" id="GO:0005524">
    <property type="term" value="F:ATP binding"/>
    <property type="evidence" value="ECO:0007669"/>
    <property type="project" value="UniProtKB-KW"/>
</dbReference>
<evidence type="ECO:0000313" key="8">
    <source>
        <dbReference type="Proteomes" id="UP000092993"/>
    </source>
</evidence>
<dbReference type="PROSITE" id="PS00674">
    <property type="entry name" value="AAA"/>
    <property type="match status" value="1"/>
</dbReference>
<dbReference type="Gene3D" id="1.10.8.60">
    <property type="match status" value="1"/>
</dbReference>
<keyword evidence="2" id="KW-0547">Nucleotide-binding</keyword>
<keyword evidence="8" id="KW-1185">Reference proteome</keyword>
<dbReference type="Pfam" id="PF00076">
    <property type="entry name" value="RRM_1"/>
    <property type="match status" value="1"/>
</dbReference>
<dbReference type="EMBL" id="LUGG01000029">
    <property type="protein sequence ID" value="OBZ66657.1"/>
    <property type="molecule type" value="Genomic_DNA"/>
</dbReference>
<evidence type="ECO:0000256" key="2">
    <source>
        <dbReference type="ARBA" id="ARBA00022741"/>
    </source>
</evidence>
<dbReference type="InterPro" id="IPR012677">
    <property type="entry name" value="Nucleotide-bd_a/b_plait_sf"/>
</dbReference>
<dbReference type="FunFam" id="3.40.50.300:FF:000061">
    <property type="entry name" value="ATPase family, AAA domain-containing 2"/>
    <property type="match status" value="1"/>
</dbReference>
<dbReference type="InterPro" id="IPR000504">
    <property type="entry name" value="RRM_dom"/>
</dbReference>
<evidence type="ECO:0000256" key="3">
    <source>
        <dbReference type="ARBA" id="ARBA00022840"/>
    </source>
</evidence>
<reference evidence="7 8" key="1">
    <citation type="submission" date="2016-03" db="EMBL/GenBank/DDBJ databases">
        <title>Whole genome sequencing of Grifola frondosa 9006-11.</title>
        <authorList>
            <person name="Min B."/>
            <person name="Park H."/>
            <person name="Kim J.-G."/>
            <person name="Cho H."/>
            <person name="Oh Y.-L."/>
            <person name="Kong W.-S."/>
            <person name="Choi I.-G."/>
        </authorList>
    </citation>
    <scope>NUCLEOTIDE SEQUENCE [LARGE SCALE GENOMIC DNA]</scope>
    <source>
        <strain evidence="7 8">9006-11</strain>
    </source>
</reference>
<dbReference type="AlphaFoldDB" id="A0A1C7LRG2"/>
<feature type="compositionally biased region" description="Basic and acidic residues" evidence="5">
    <location>
        <begin position="50"/>
        <end position="69"/>
    </location>
</feature>
<feature type="region of interest" description="Disordered" evidence="5">
    <location>
        <begin position="486"/>
        <end position="536"/>
    </location>
</feature>
<organism evidence="7 8">
    <name type="scientific">Grifola frondosa</name>
    <name type="common">Maitake</name>
    <name type="synonym">Polyporus frondosus</name>
    <dbReference type="NCBI Taxonomy" id="5627"/>
    <lineage>
        <taxon>Eukaryota</taxon>
        <taxon>Fungi</taxon>
        <taxon>Dikarya</taxon>
        <taxon>Basidiomycota</taxon>
        <taxon>Agaricomycotina</taxon>
        <taxon>Agaricomycetes</taxon>
        <taxon>Polyporales</taxon>
        <taxon>Grifolaceae</taxon>
        <taxon>Grifola</taxon>
    </lineage>
</organism>
<dbReference type="OrthoDB" id="5421at2759"/>
<comment type="similarity">
    <text evidence="1">Belongs to the AAA ATPase family.</text>
</comment>
<feature type="region of interest" description="Disordered" evidence="5">
    <location>
        <begin position="606"/>
        <end position="747"/>
    </location>
</feature>
<sequence>MSRIEVADFSSSYHHHRHQVIMSDLDADLYGDLYGNDETEYAVQTEQAEEPVKSELQEQPREEPPKPAKQDSSSSAEPSPATSNPLPPTTLSDSSASVQSTSTPVAGTPTAVPSYTSPPTQQIPTYQERQTPNTGSRRHPELMEVIKESLRKYFSQFGKVEACTIMRDAAGRSRCFAFLTFEDPASVNAVMVREHFLDGKIIDPKRAIPRQEHQRATKLFIGGLAGSVTSESMREYFSQFGKVVDATIDVKLAQPRSQRENYAEGGTAGGGYNARGAYGAQGAGYSPGASGPSPPAAAGNAPFDPQALAQLYTRMIQQMGGMNPMMAGMNPMMSSMGGAAAGSYAAPKTTTNCIQEHHFSEAIAKPSYSVHSTDVFQGSETEWGGRGEEEKISCTLLIVPRALLDIRDTQTFTRYSRPRTPRSCELATSVTGGLPCHPSVYTPSTTFLLLPFCPRISLTFDPSTASPSSPFSTHSCSLEPRRTFDSAPRLLSRSRSPIEHCMPPITRNGSRRTTSNVTDPGHDHHENDGVYVSHRGRITNQRSYLEASDDDPMTSQDIDADADGTTLSTATKATAATQMRVPPGKQSGRLNRLRGPEQVYAPCPQWQCQQPSQAQPTKRRQTTGRGGRLKKRQGTYPVEDEEGYVDEPSNGSSDGEGSLDDALPTSPDGDADADGEADFEGEGEQEQEPDGRPYALRRRTKINYAIPPPLEEMRPPPKNRGVGGRNQRSGGHGGGRGKGPGWSATGAELSRWMGGTILIQTSRRGRHGSRSVGGGVGGMFAGNAATGGFLPSDLAAAAGTPSNLGKVGDAVLADADPLGVNQNVTFDEVGGLDDHINSLKEMTLLPLLYPEVFQRLNLTPPRGADVISYAQRSSCAKAPTVCRSGSARRSVSCVFFEEARNQQPSIIFFDEIDGLAPVRSSKQDQIHASIVSTLLALMDGMDGRGQVVVIGATNRPDAIDPALRRPGRFDREFFFPLPSLSARERILQIMTRNWAGWEAEKGEANAKGLAKLTKGYGGADLRVCILRRAFVFVRLVATFDLSMTGFVCGGARRSGGWWSGANAPSDVLSLGTPDGQVSKDILEDSCCYGCYKTVWTVVVGSIGEYRIRRYGQYNGQYGPYNPALSSLVFGRLGAVPADLKWFETIFKHSQITKIYDLQVRYRTLRVSSRMEHKEQKSFERALPPSAASSLTRD</sequence>
<dbReference type="InterPro" id="IPR045199">
    <property type="entry name" value="ATAD2-like"/>
</dbReference>
<name>A0A1C7LRG2_GRIFR</name>
<dbReference type="GO" id="GO:0005634">
    <property type="term" value="C:nucleus"/>
    <property type="evidence" value="ECO:0007669"/>
    <property type="project" value="TreeGrafter"/>
</dbReference>
<dbReference type="GO" id="GO:0045815">
    <property type="term" value="P:transcription initiation-coupled chromatin remodeling"/>
    <property type="evidence" value="ECO:0007669"/>
    <property type="project" value="TreeGrafter"/>
</dbReference>
<dbReference type="InterPro" id="IPR003960">
    <property type="entry name" value="ATPase_AAA_CS"/>
</dbReference>
<gene>
    <name evidence="7" type="primary">YTA7_1</name>
    <name evidence="7" type="ORF">A0H81_13367</name>
</gene>
<dbReference type="PANTHER" id="PTHR23069:SF0">
    <property type="entry name" value="TAT-BINDING HOMOLOG 7"/>
    <property type="match status" value="1"/>
</dbReference>
<feature type="compositionally biased region" description="Polar residues" evidence="5">
    <location>
        <begin position="507"/>
        <end position="518"/>
    </location>
</feature>
<dbReference type="SUPFAM" id="SSF52540">
    <property type="entry name" value="P-loop containing nucleoside triphosphate hydrolases"/>
    <property type="match status" value="1"/>
</dbReference>
<dbReference type="InterPro" id="IPR035979">
    <property type="entry name" value="RBD_domain_sf"/>
</dbReference>
<feature type="compositionally biased region" description="Gly residues" evidence="5">
    <location>
        <begin position="730"/>
        <end position="740"/>
    </location>
</feature>
<dbReference type="SUPFAM" id="SSF54928">
    <property type="entry name" value="RNA-binding domain, RBD"/>
    <property type="match status" value="1"/>
</dbReference>
<evidence type="ECO:0000256" key="4">
    <source>
        <dbReference type="PROSITE-ProRule" id="PRU00176"/>
    </source>
</evidence>
<dbReference type="GO" id="GO:0006334">
    <property type="term" value="P:nucleosome assembly"/>
    <property type="evidence" value="ECO:0007669"/>
    <property type="project" value="TreeGrafter"/>
</dbReference>
<feature type="domain" description="RRM" evidence="6">
    <location>
        <begin position="140"/>
        <end position="215"/>
    </location>
</feature>
<dbReference type="SMART" id="SM00360">
    <property type="entry name" value="RRM"/>
    <property type="match status" value="2"/>
</dbReference>
<proteinExistence type="inferred from homology"/>
<dbReference type="GO" id="GO:0016887">
    <property type="term" value="F:ATP hydrolysis activity"/>
    <property type="evidence" value="ECO:0007669"/>
    <property type="project" value="InterPro"/>
</dbReference>
<dbReference type="GO" id="GO:0006337">
    <property type="term" value="P:nucleosome disassembly"/>
    <property type="evidence" value="ECO:0007669"/>
    <property type="project" value="TreeGrafter"/>
</dbReference>
<dbReference type="Proteomes" id="UP000092993">
    <property type="component" value="Unassembled WGS sequence"/>
</dbReference>
<keyword evidence="3" id="KW-0067">ATP-binding</keyword>
<protein>
    <submittedName>
        <fullName evidence="7">Tat-binding 7</fullName>
    </submittedName>
</protein>
<feature type="compositionally biased region" description="Polar residues" evidence="5">
    <location>
        <begin position="111"/>
        <end position="135"/>
    </location>
</feature>
<feature type="compositionally biased region" description="Low complexity" evidence="5">
    <location>
        <begin position="606"/>
        <end position="616"/>
    </location>
</feature>
<dbReference type="GO" id="GO:0042393">
    <property type="term" value="F:histone binding"/>
    <property type="evidence" value="ECO:0007669"/>
    <property type="project" value="TreeGrafter"/>
</dbReference>
<dbReference type="InterPro" id="IPR003959">
    <property type="entry name" value="ATPase_AAA_core"/>
</dbReference>
<dbReference type="PROSITE" id="PS50102">
    <property type="entry name" value="RRM"/>
    <property type="match status" value="2"/>
</dbReference>
<accession>A0A1C7LRG2</accession>
<dbReference type="Pfam" id="PF00004">
    <property type="entry name" value="AAA"/>
    <property type="match status" value="1"/>
</dbReference>
<evidence type="ECO:0000259" key="6">
    <source>
        <dbReference type="PROSITE" id="PS50102"/>
    </source>
</evidence>
<feature type="compositionally biased region" description="Basic residues" evidence="5">
    <location>
        <begin position="617"/>
        <end position="633"/>
    </location>
</feature>
<evidence type="ECO:0000256" key="1">
    <source>
        <dbReference type="ARBA" id="ARBA00006914"/>
    </source>
</evidence>
<feature type="domain" description="RRM" evidence="6">
    <location>
        <begin position="217"/>
        <end position="263"/>
    </location>
</feature>
<evidence type="ECO:0000313" key="7">
    <source>
        <dbReference type="EMBL" id="OBZ66657.1"/>
    </source>
</evidence>